<dbReference type="EMBL" id="JAHKSW010000001">
    <property type="protein sequence ID" value="KAG7335793.1"/>
    <property type="molecule type" value="Genomic_DNA"/>
</dbReference>
<feature type="region of interest" description="Disordered" evidence="1">
    <location>
        <begin position="1"/>
        <end position="23"/>
    </location>
</feature>
<comment type="caution">
    <text evidence="2">The sequence shown here is derived from an EMBL/GenBank/DDBJ whole genome shotgun (WGS) entry which is preliminary data.</text>
</comment>
<sequence length="126" mass="13974">MAAPNRGANQRPDLSSMPSLNLNPPSESLWNQIHLLSNSSDIKKSPSNNSLSLYPVARPRHLSQPTDRISSQWAFGTLVNKPFSEKLTHAARDHCDPQTSLCPMTSFSSPKSSPVCTRYEQMHRSA</sequence>
<reference evidence="2 3" key="1">
    <citation type="submission" date="2021-06" db="EMBL/GenBank/DDBJ databases">
        <title>Chromosome-level genome assembly of the red-tail catfish (Hemibagrus wyckioides).</title>
        <authorList>
            <person name="Shao F."/>
        </authorList>
    </citation>
    <scope>NUCLEOTIDE SEQUENCE [LARGE SCALE GENOMIC DNA]</scope>
    <source>
        <strain evidence="2">EC202008001</strain>
        <tissue evidence="2">Blood</tissue>
    </source>
</reference>
<keyword evidence="3" id="KW-1185">Reference proteome</keyword>
<dbReference type="Proteomes" id="UP000824219">
    <property type="component" value="Linkage Group LG01"/>
</dbReference>
<accession>A0A9D3SYM3</accession>
<organism evidence="2 3">
    <name type="scientific">Hemibagrus wyckioides</name>
    <dbReference type="NCBI Taxonomy" id="337641"/>
    <lineage>
        <taxon>Eukaryota</taxon>
        <taxon>Metazoa</taxon>
        <taxon>Chordata</taxon>
        <taxon>Craniata</taxon>
        <taxon>Vertebrata</taxon>
        <taxon>Euteleostomi</taxon>
        <taxon>Actinopterygii</taxon>
        <taxon>Neopterygii</taxon>
        <taxon>Teleostei</taxon>
        <taxon>Ostariophysi</taxon>
        <taxon>Siluriformes</taxon>
        <taxon>Bagridae</taxon>
        <taxon>Hemibagrus</taxon>
    </lineage>
</organism>
<name>A0A9D3SYM3_9TELE</name>
<evidence type="ECO:0000313" key="3">
    <source>
        <dbReference type="Proteomes" id="UP000824219"/>
    </source>
</evidence>
<gene>
    <name evidence="2" type="ORF">KOW79_000486</name>
</gene>
<feature type="compositionally biased region" description="Low complexity" evidence="1">
    <location>
        <begin position="12"/>
        <end position="23"/>
    </location>
</feature>
<proteinExistence type="predicted"/>
<dbReference type="AlphaFoldDB" id="A0A9D3SYM3"/>
<protein>
    <submittedName>
        <fullName evidence="2">Uncharacterized protein</fullName>
    </submittedName>
</protein>
<evidence type="ECO:0000313" key="2">
    <source>
        <dbReference type="EMBL" id="KAG7335793.1"/>
    </source>
</evidence>
<evidence type="ECO:0000256" key="1">
    <source>
        <dbReference type="SAM" id="MobiDB-lite"/>
    </source>
</evidence>